<evidence type="ECO:0000313" key="2">
    <source>
        <dbReference type="EMBL" id="GFD49225.1"/>
    </source>
</evidence>
<feature type="region of interest" description="Disordered" evidence="1">
    <location>
        <begin position="1"/>
        <end position="40"/>
    </location>
</feature>
<organism evidence="2">
    <name type="scientific">Tanacetum cinerariifolium</name>
    <name type="common">Dalmatian daisy</name>
    <name type="synonym">Chrysanthemum cinerariifolium</name>
    <dbReference type="NCBI Taxonomy" id="118510"/>
    <lineage>
        <taxon>Eukaryota</taxon>
        <taxon>Viridiplantae</taxon>
        <taxon>Streptophyta</taxon>
        <taxon>Embryophyta</taxon>
        <taxon>Tracheophyta</taxon>
        <taxon>Spermatophyta</taxon>
        <taxon>Magnoliopsida</taxon>
        <taxon>eudicotyledons</taxon>
        <taxon>Gunneridae</taxon>
        <taxon>Pentapetalae</taxon>
        <taxon>asterids</taxon>
        <taxon>campanulids</taxon>
        <taxon>Asterales</taxon>
        <taxon>Asteraceae</taxon>
        <taxon>Asteroideae</taxon>
        <taxon>Anthemideae</taxon>
        <taxon>Anthemidinae</taxon>
        <taxon>Tanacetum</taxon>
    </lineage>
</organism>
<dbReference type="EMBL" id="BKCJ011737881">
    <property type="protein sequence ID" value="GFD49225.1"/>
    <property type="molecule type" value="Genomic_DNA"/>
</dbReference>
<dbReference type="AlphaFoldDB" id="A0A699WNQ2"/>
<reference evidence="2" key="1">
    <citation type="journal article" date="2019" name="Sci. Rep.">
        <title>Draft genome of Tanacetum cinerariifolium, the natural source of mosquito coil.</title>
        <authorList>
            <person name="Yamashiro T."/>
            <person name="Shiraishi A."/>
            <person name="Satake H."/>
            <person name="Nakayama K."/>
        </authorList>
    </citation>
    <scope>NUCLEOTIDE SEQUENCE</scope>
</reference>
<feature type="compositionally biased region" description="Basic and acidic residues" evidence="1">
    <location>
        <begin position="19"/>
        <end position="40"/>
    </location>
</feature>
<accession>A0A699WNQ2</accession>
<gene>
    <name evidence="2" type="ORF">Tci_921194</name>
</gene>
<name>A0A699WNQ2_TANCI</name>
<protein>
    <submittedName>
        <fullName evidence="2">Uncharacterized protein</fullName>
    </submittedName>
</protein>
<feature type="non-terminal residue" evidence="2">
    <location>
        <position position="1"/>
    </location>
</feature>
<evidence type="ECO:0000256" key="1">
    <source>
        <dbReference type="SAM" id="MobiDB-lite"/>
    </source>
</evidence>
<feature type="compositionally biased region" description="Acidic residues" evidence="1">
    <location>
        <begin position="1"/>
        <end position="18"/>
    </location>
</feature>
<feature type="non-terminal residue" evidence="2">
    <location>
        <position position="40"/>
    </location>
</feature>
<proteinExistence type="predicted"/>
<sequence length="40" mass="4416">DGDDDDDEDNDDDDEEEETAKNDKELKETGIGGDEVRESG</sequence>
<comment type="caution">
    <text evidence="2">The sequence shown here is derived from an EMBL/GenBank/DDBJ whole genome shotgun (WGS) entry which is preliminary data.</text>
</comment>